<comment type="caution">
    <text evidence="2">The sequence shown here is derived from an EMBL/GenBank/DDBJ whole genome shotgun (WGS) entry which is preliminary data.</text>
</comment>
<feature type="compositionally biased region" description="Low complexity" evidence="1">
    <location>
        <begin position="155"/>
        <end position="165"/>
    </location>
</feature>
<accession>A0A218Z122</accession>
<feature type="region of interest" description="Disordered" evidence="1">
    <location>
        <begin position="33"/>
        <end position="61"/>
    </location>
</feature>
<organism evidence="2 3">
    <name type="scientific">Diplocarpon coronariae</name>
    <dbReference type="NCBI Taxonomy" id="2795749"/>
    <lineage>
        <taxon>Eukaryota</taxon>
        <taxon>Fungi</taxon>
        <taxon>Dikarya</taxon>
        <taxon>Ascomycota</taxon>
        <taxon>Pezizomycotina</taxon>
        <taxon>Leotiomycetes</taxon>
        <taxon>Helotiales</taxon>
        <taxon>Drepanopezizaceae</taxon>
        <taxon>Diplocarpon</taxon>
    </lineage>
</organism>
<dbReference type="EMBL" id="MZNU01000276">
    <property type="protein sequence ID" value="OWP01462.1"/>
    <property type="molecule type" value="Genomic_DNA"/>
</dbReference>
<name>A0A218Z122_9HELO</name>
<evidence type="ECO:0000313" key="3">
    <source>
        <dbReference type="Proteomes" id="UP000242519"/>
    </source>
</evidence>
<sequence>MRVSDHDDENPSAPPWAGWAGWLDHINNVEREGLARPEGEEEEGVLPDAAQPAPPVGGHAAVSKCCTASQRTLLGGAKGIPKEAFRRNVQKLPSRGEYERCYASFPNGRTHLLWTLEARRGRGRGPWPVARGRSSPSGAPSHRDPKIQVSKIQVTSPGTSGSPSPLAEQNPTEYRRGVPTRRSRAIIPRSRAVRHEVVTRHLRRAHGRRSITPALCPRPRTSNVVSAAAAAAAAAAATALALRWVRPPSGERRAEERPRWLTAPRACVPPATCRPQRLDATSRVRAIGVISNRRSRAGGRGPAAAVASQEFLVMQTRARETRRSRPRLLPSRASRDTPLISALPRLLVVIIHGALRLFCMSGAWIMRAARFLASVQRTHLILGEGEPRQLERAPGSRTPRAVAVPDTHWTWGPVLVTTYRILSD</sequence>
<feature type="region of interest" description="Disordered" evidence="1">
    <location>
        <begin position="123"/>
        <end position="180"/>
    </location>
</feature>
<keyword evidence="3" id="KW-1185">Reference proteome</keyword>
<proteinExistence type="predicted"/>
<evidence type="ECO:0000313" key="2">
    <source>
        <dbReference type="EMBL" id="OWP01462.1"/>
    </source>
</evidence>
<reference evidence="2 3" key="1">
    <citation type="submission" date="2017-04" db="EMBL/GenBank/DDBJ databases">
        <title>Draft genome sequence of Marssonina coronaria NL1: causal agent of apple blotch.</title>
        <authorList>
            <person name="Cheng Q."/>
        </authorList>
    </citation>
    <scope>NUCLEOTIDE SEQUENCE [LARGE SCALE GENOMIC DNA]</scope>
    <source>
        <strain evidence="2 3">NL1</strain>
    </source>
</reference>
<protein>
    <submittedName>
        <fullName evidence="2">Uncharacterized protein</fullName>
    </submittedName>
</protein>
<dbReference type="Proteomes" id="UP000242519">
    <property type="component" value="Unassembled WGS sequence"/>
</dbReference>
<dbReference type="AlphaFoldDB" id="A0A218Z122"/>
<dbReference type="InParanoid" id="A0A218Z122"/>
<evidence type="ECO:0000256" key="1">
    <source>
        <dbReference type="SAM" id="MobiDB-lite"/>
    </source>
</evidence>
<gene>
    <name evidence="2" type="ORF">B2J93_694</name>
</gene>